<protein>
    <recommendedName>
        <fullName evidence="11">Heme A synthase</fullName>
        <shortName evidence="11">HAS</shortName>
        <ecNumber evidence="11">1.17.99.9</ecNumber>
    </recommendedName>
    <alternativeName>
        <fullName evidence="11">Cytochrome aa3-controlling protein</fullName>
    </alternativeName>
</protein>
<comment type="catalytic activity">
    <reaction evidence="11">
        <text>Fe(II)-heme o + 2 A + H2O = Fe(II)-heme a + 2 AH2</text>
        <dbReference type="Rhea" id="RHEA:63388"/>
        <dbReference type="ChEBI" id="CHEBI:13193"/>
        <dbReference type="ChEBI" id="CHEBI:15377"/>
        <dbReference type="ChEBI" id="CHEBI:17499"/>
        <dbReference type="ChEBI" id="CHEBI:60530"/>
        <dbReference type="ChEBI" id="CHEBI:61715"/>
        <dbReference type="EC" id="1.17.99.9"/>
    </reaction>
</comment>
<feature type="transmembrane region" description="Helical" evidence="11">
    <location>
        <begin position="214"/>
        <end position="234"/>
    </location>
</feature>
<comment type="caution">
    <text evidence="12">The sequence shown here is derived from an EMBL/GenBank/DDBJ whole genome shotgun (WGS) entry which is preliminary data.</text>
</comment>
<dbReference type="Proteomes" id="UP000243650">
    <property type="component" value="Unassembled WGS sequence"/>
</dbReference>
<feature type="binding site" description="axial binding residue" evidence="11">
    <location>
        <position position="278"/>
    </location>
    <ligand>
        <name>heme</name>
        <dbReference type="ChEBI" id="CHEBI:30413"/>
    </ligand>
    <ligandPart>
        <name>Fe</name>
        <dbReference type="ChEBI" id="CHEBI:18248"/>
    </ligandPart>
</feature>
<comment type="pathway">
    <text evidence="11">Porphyrin-containing compound metabolism; heme A biosynthesis; heme A from heme O: step 1/1.</text>
</comment>
<dbReference type="UniPathway" id="UPA00269">
    <property type="reaction ID" value="UER00713"/>
</dbReference>
<feature type="transmembrane region" description="Helical" evidence="11">
    <location>
        <begin position="7"/>
        <end position="28"/>
    </location>
</feature>
<dbReference type="GO" id="GO:0046872">
    <property type="term" value="F:metal ion binding"/>
    <property type="evidence" value="ECO:0007669"/>
    <property type="project" value="UniProtKB-KW"/>
</dbReference>
<feature type="binding site" description="axial binding residue" evidence="11">
    <location>
        <position position="216"/>
    </location>
    <ligand>
        <name>heme</name>
        <dbReference type="ChEBI" id="CHEBI:30413"/>
    </ligand>
    <ligandPart>
        <name>Fe</name>
        <dbReference type="ChEBI" id="CHEBI:18248"/>
    </ligandPart>
</feature>
<dbReference type="InterPro" id="IPR003780">
    <property type="entry name" value="COX15/CtaA_fam"/>
</dbReference>
<comment type="function">
    <text evidence="11">Catalyzes the conversion of heme O to heme A by two successive hydroxylations of the methyl group at C8. The first hydroxylation forms heme I, the second hydroxylation results in an unstable dihydroxymethyl group, which spontaneously dehydrates, resulting in the formyl group of heme A.</text>
</comment>
<keyword evidence="4 11" id="KW-0479">Metal-binding</keyword>
<reference evidence="12 13" key="1">
    <citation type="submission" date="2018-03" db="EMBL/GenBank/DDBJ databases">
        <title>Bacillus urumqiensis sp. nov., a moderately haloalkaliphilic bacterium isolated from a salt lake.</title>
        <authorList>
            <person name="Zhao B."/>
            <person name="Liao Z."/>
        </authorList>
    </citation>
    <scope>NUCLEOTIDE SEQUENCE [LARGE SCALE GENOMIC DNA]</scope>
    <source>
        <strain evidence="12 13">BZ-SZ-XJ18</strain>
    </source>
</reference>
<evidence type="ECO:0000256" key="3">
    <source>
        <dbReference type="ARBA" id="ARBA00022692"/>
    </source>
</evidence>
<keyword evidence="2 11" id="KW-1003">Cell membrane</keyword>
<feature type="transmembrane region" description="Helical" evidence="11">
    <location>
        <begin position="166"/>
        <end position="183"/>
    </location>
</feature>
<dbReference type="GO" id="GO:0120547">
    <property type="term" value="F:heme A synthase activity"/>
    <property type="evidence" value="ECO:0007669"/>
    <property type="project" value="UniProtKB-EC"/>
</dbReference>
<dbReference type="InterPro" id="IPR050450">
    <property type="entry name" value="COX15/CtaA_HemeA_synthase"/>
</dbReference>
<dbReference type="OrthoDB" id="9816428at2"/>
<keyword evidence="8 11" id="KW-0350">Heme biosynthesis</keyword>
<keyword evidence="6 11" id="KW-0560">Oxidoreductase</keyword>
<name>A0A2P6MEM2_ALKUR</name>
<evidence type="ECO:0000256" key="7">
    <source>
        <dbReference type="ARBA" id="ARBA00023004"/>
    </source>
</evidence>
<proteinExistence type="inferred from homology"/>
<dbReference type="Pfam" id="PF02628">
    <property type="entry name" value="COX15-CtaA"/>
    <property type="match status" value="1"/>
</dbReference>
<feature type="transmembrane region" description="Helical" evidence="11">
    <location>
        <begin position="246"/>
        <end position="270"/>
    </location>
</feature>
<keyword evidence="10" id="KW-1015">Disulfide bond</keyword>
<evidence type="ECO:0000256" key="9">
    <source>
        <dbReference type="ARBA" id="ARBA00023136"/>
    </source>
</evidence>
<dbReference type="GO" id="GO:0005886">
    <property type="term" value="C:plasma membrane"/>
    <property type="evidence" value="ECO:0007669"/>
    <property type="project" value="UniProtKB-SubCell"/>
</dbReference>
<evidence type="ECO:0000256" key="4">
    <source>
        <dbReference type="ARBA" id="ARBA00022723"/>
    </source>
</evidence>
<dbReference type="InterPro" id="IPR023755">
    <property type="entry name" value="HemeA_Synthase_type1"/>
</dbReference>
<accession>A0A2P6MEM2</accession>
<evidence type="ECO:0000256" key="10">
    <source>
        <dbReference type="ARBA" id="ARBA00023157"/>
    </source>
</evidence>
<feature type="transmembrane region" description="Helical" evidence="11">
    <location>
        <begin position="276"/>
        <end position="296"/>
    </location>
</feature>
<keyword evidence="7 11" id="KW-0408">Iron</keyword>
<feature type="transmembrane region" description="Helical" evidence="11">
    <location>
        <begin position="95"/>
        <end position="117"/>
    </location>
</feature>
<keyword evidence="13" id="KW-1185">Reference proteome</keyword>
<evidence type="ECO:0000256" key="11">
    <source>
        <dbReference type="HAMAP-Rule" id="MF_01664"/>
    </source>
</evidence>
<dbReference type="PANTHER" id="PTHR35457:SF1">
    <property type="entry name" value="HEME A SYNTHASE"/>
    <property type="match status" value="1"/>
</dbReference>
<comment type="subcellular location">
    <subcellularLocation>
        <location evidence="11">Cell membrane</location>
        <topology evidence="11">Multi-pass membrane protein</topology>
    </subcellularLocation>
    <subcellularLocation>
        <location evidence="1">Membrane</location>
        <topology evidence="1">Multi-pass membrane protein</topology>
    </subcellularLocation>
</comment>
<evidence type="ECO:0000313" key="13">
    <source>
        <dbReference type="Proteomes" id="UP000243650"/>
    </source>
</evidence>
<organism evidence="12 13">
    <name type="scientific">Alkalicoccus urumqiensis</name>
    <name type="common">Bacillus urumqiensis</name>
    <dbReference type="NCBI Taxonomy" id="1548213"/>
    <lineage>
        <taxon>Bacteria</taxon>
        <taxon>Bacillati</taxon>
        <taxon>Bacillota</taxon>
        <taxon>Bacilli</taxon>
        <taxon>Bacillales</taxon>
        <taxon>Bacillaceae</taxon>
        <taxon>Alkalicoccus</taxon>
    </lineage>
</organism>
<keyword evidence="3 11" id="KW-0812">Transmembrane</keyword>
<keyword evidence="9 11" id="KW-0472">Membrane</keyword>
<dbReference type="EMBL" id="PVNS01000012">
    <property type="protein sequence ID" value="PRO64755.1"/>
    <property type="molecule type" value="Genomic_DNA"/>
</dbReference>
<evidence type="ECO:0000256" key="8">
    <source>
        <dbReference type="ARBA" id="ARBA00023133"/>
    </source>
</evidence>
<comment type="similarity">
    <text evidence="11">Belongs to the COX15/CtaA family. Type 1 subfamily.</text>
</comment>
<comment type="cofactor">
    <cofactor evidence="11">
        <name>heme b</name>
        <dbReference type="ChEBI" id="CHEBI:60344"/>
    </cofactor>
</comment>
<gene>
    <name evidence="11" type="primary">ctaA</name>
    <name evidence="12" type="ORF">C6I21_12650</name>
</gene>
<evidence type="ECO:0000313" key="12">
    <source>
        <dbReference type="EMBL" id="PRO64755.1"/>
    </source>
</evidence>
<dbReference type="PANTHER" id="PTHR35457">
    <property type="entry name" value="HEME A SYNTHASE"/>
    <property type="match status" value="1"/>
</dbReference>
<keyword evidence="5 11" id="KW-1133">Transmembrane helix</keyword>
<sequence length="304" mass="33204">MNRMHKLLKFYGIITTLGMLLVLIQGALVTQTGSGDACGPEWPLCYGQIIPENPATETLIEYTHRLVSGVLGLMVIGHAVWSWRRIGHIRETKLFSLLAVFFIIFQGLLGAAAVVWGQSDAVMALHFGFSLISFASVLILTIFAFEDGTSRSILYPSLSRPLKWMIFGNLIYTYAVVYTGAFVKHTGSGSACSGWPLCNGQWFPPLDGRTAFQFGHRVFAGLLFVTILIMFIMMMRRHTKNLPLRISGTIALIMITGQVLSGAFVIFTGFTLYASMSHAVIVSLLFGALSYMAVLASRGGTGSA</sequence>
<evidence type="ECO:0000256" key="1">
    <source>
        <dbReference type="ARBA" id="ARBA00004141"/>
    </source>
</evidence>
<evidence type="ECO:0000256" key="5">
    <source>
        <dbReference type="ARBA" id="ARBA00022989"/>
    </source>
</evidence>
<dbReference type="GO" id="GO:0006784">
    <property type="term" value="P:heme A biosynthetic process"/>
    <property type="evidence" value="ECO:0007669"/>
    <property type="project" value="UniProtKB-UniRule"/>
</dbReference>
<evidence type="ECO:0000256" key="6">
    <source>
        <dbReference type="ARBA" id="ARBA00023002"/>
    </source>
</evidence>
<evidence type="ECO:0000256" key="2">
    <source>
        <dbReference type="ARBA" id="ARBA00022475"/>
    </source>
</evidence>
<feature type="transmembrane region" description="Helical" evidence="11">
    <location>
        <begin position="66"/>
        <end position="83"/>
    </location>
</feature>
<comment type="subunit">
    <text evidence="11">Interacts with CtaB.</text>
</comment>
<dbReference type="AlphaFoldDB" id="A0A2P6MEM2"/>
<dbReference type="HAMAP" id="MF_01664">
    <property type="entry name" value="HemeA_synth_type1"/>
    <property type="match status" value="1"/>
</dbReference>
<dbReference type="EC" id="1.17.99.9" evidence="11"/>
<feature type="transmembrane region" description="Helical" evidence="11">
    <location>
        <begin position="123"/>
        <end position="145"/>
    </location>
</feature>